<evidence type="ECO:0000259" key="11">
    <source>
        <dbReference type="PROSITE" id="PS51352"/>
    </source>
</evidence>
<dbReference type="Pfam" id="PF04777">
    <property type="entry name" value="Evr1_Alr"/>
    <property type="match status" value="2"/>
</dbReference>
<evidence type="ECO:0000256" key="8">
    <source>
        <dbReference type="RuleBase" id="RU371123"/>
    </source>
</evidence>
<dbReference type="SUPFAM" id="SSF69000">
    <property type="entry name" value="FAD-dependent thiol oxidase"/>
    <property type="match status" value="2"/>
</dbReference>
<dbReference type="Gene3D" id="1.20.120.310">
    <property type="entry name" value="ERV/ALR sulfhydryl oxidase domain"/>
    <property type="match status" value="2"/>
</dbReference>
<dbReference type="GO" id="GO:0016971">
    <property type="term" value="F:flavin-dependent sulfhydryl oxidase activity"/>
    <property type="evidence" value="ECO:0007669"/>
    <property type="project" value="InterPro"/>
</dbReference>
<comment type="caution">
    <text evidence="12">The sequence shown here is derived from an EMBL/GenBank/DDBJ whole genome shotgun (WGS) entry which is preliminary data.</text>
</comment>
<dbReference type="InterPro" id="IPR036774">
    <property type="entry name" value="ERV/ALR_sulphydryl_oxid_sf"/>
</dbReference>
<dbReference type="PANTHER" id="PTHR22897">
    <property type="entry name" value="QUIESCIN Q6-RELATED SULFHYDRYL OXIDASE"/>
    <property type="match status" value="1"/>
</dbReference>
<evidence type="ECO:0000256" key="4">
    <source>
        <dbReference type="ARBA" id="ARBA00022827"/>
    </source>
</evidence>
<feature type="domain" description="ERV/ALR sulfhydryl oxidase" evidence="10">
    <location>
        <begin position="775"/>
        <end position="893"/>
    </location>
</feature>
<dbReference type="PROSITE" id="PS00194">
    <property type="entry name" value="THIOREDOXIN_1"/>
    <property type="match status" value="2"/>
</dbReference>
<dbReference type="Gene3D" id="3.40.30.10">
    <property type="entry name" value="Glutaredoxin"/>
    <property type="match status" value="2"/>
</dbReference>
<keyword evidence="3 9" id="KW-0732">Signal</keyword>
<keyword evidence="8" id="KW-0812">Transmembrane</keyword>
<keyword evidence="6" id="KW-1015">Disulfide bond</keyword>
<protein>
    <recommendedName>
        <fullName evidence="8">Sulfhydryl oxidase</fullName>
        <ecNumber evidence="8">1.8.3.2</ecNumber>
    </recommendedName>
</protein>
<keyword evidence="7" id="KW-0325">Glycoprotein</keyword>
<feature type="domain" description="Thioredoxin" evidence="11">
    <location>
        <begin position="16"/>
        <end position="174"/>
    </location>
</feature>
<dbReference type="EC" id="1.8.3.2" evidence="8"/>
<gene>
    <name evidence="12" type="ORF">P3T76_000078</name>
</gene>
<evidence type="ECO:0000256" key="7">
    <source>
        <dbReference type="ARBA" id="ARBA00023180"/>
    </source>
</evidence>
<dbReference type="Proteomes" id="UP001259832">
    <property type="component" value="Unassembled WGS sequence"/>
</dbReference>
<feature type="domain" description="ERV/ALR sulfhydryl oxidase" evidence="10">
    <location>
        <begin position="290"/>
        <end position="408"/>
    </location>
</feature>
<dbReference type="GO" id="GO:0003756">
    <property type="term" value="F:protein disulfide isomerase activity"/>
    <property type="evidence" value="ECO:0007669"/>
    <property type="project" value="TreeGrafter"/>
</dbReference>
<evidence type="ECO:0000313" key="13">
    <source>
        <dbReference type="Proteomes" id="UP001259832"/>
    </source>
</evidence>
<dbReference type="InterPro" id="IPR017905">
    <property type="entry name" value="ERV/ALR_sulphydryl_oxidase"/>
</dbReference>
<sequence>MLQLKTLLVPWATAFLLLLSTASAFSLMKHDTSPLFTKSFQVHSLSTANYDTMLKDSDTVWLVDYYAPWCPHCRHFAPEWERVANFYAKTDKVQVGAVDCTKNSEICNNENIYGYPGVKLHHVPADAEKSAMMPRGARNSKSVIDWAERRMEEHGIKSGVNLEDLTTHLKNFRNDGVAVDSGDEELVNDQSLEMKYKRLHDAGIAAVSTFQNGFFMGANVLEGERYDVALRWVEALAASFPMEKNRQTLQLLVESMKTSNHWNHADWKVLMNKWKQLASDKTFPSNLFVSSEDESWAFCKTYTCGLWTLFHSITVTEVKVSKKSVTQPWKPSRIMAAIRMYVKHFFGCEECREHFLASNPESIINELAISDGKGPRAVAFWIWKMHNTVNKVLKKEQWPSKVACPICYVENGEPISLDPVRLHGEEIVAYVTSAYAHDDDEIYAMDAAYNGTFFALWSSTQGFNAIVMVVGFFALMTLIYQHTLMAFKTLLLAAMAVVASARQARDNSPLFNTEQCQVRTLNSESHAAMLKDSSSVWLVDYYAPWCPHCRQFAPAWEKAAVFYADKANINIAAVDCTQNSQVCNNEGIMGYPTIKLYHVPPESSEPVKMPPQNRRNTNTVIAWVEEQMQEHGMKTSADTEDIDAHIEKINNGCEMGTPTKPDPASKAAEMVLDDQSMEMKYKRLHDAGIAAVSTFENGFYVGTTVLEGERYTAAVKWVEALAESFPMAGNREALTMLSGAIKKQKKWEQADWNILLTEWKKNATETSFPVNLFQSSEKKNWAFCTTYTCGVWTLFHTLSVSEVKSESGLKPSEIMAAIRLFVKYFFSCEECQRHFMMANPESLLEKLAESDAEGPRAVAIWIWKMHNKVNKVLKYNQWPTLENCPTCYVNDREPLDLNPARLHEEEILSYVTSVFGHKDTDLFFLDASSNGVWKASVSLMQRYRSVTMAALAVLVLLPFMLRSKKYPKTEKTD</sequence>
<dbReference type="GO" id="GO:0006457">
    <property type="term" value="P:protein folding"/>
    <property type="evidence" value="ECO:0007669"/>
    <property type="project" value="TreeGrafter"/>
</dbReference>
<dbReference type="InterPro" id="IPR039798">
    <property type="entry name" value="Sulfhydryl_oxidase"/>
</dbReference>
<dbReference type="CDD" id="cd02961">
    <property type="entry name" value="PDI_a_family"/>
    <property type="match status" value="2"/>
</dbReference>
<dbReference type="InterPro" id="IPR013766">
    <property type="entry name" value="Thioredoxin_domain"/>
</dbReference>
<dbReference type="InterPro" id="IPR036249">
    <property type="entry name" value="Thioredoxin-like_sf"/>
</dbReference>
<feature type="transmembrane region" description="Helical" evidence="8">
    <location>
        <begin position="943"/>
        <end position="961"/>
    </location>
</feature>
<evidence type="ECO:0000256" key="1">
    <source>
        <dbReference type="ARBA" id="ARBA00001974"/>
    </source>
</evidence>
<dbReference type="GO" id="GO:0005615">
    <property type="term" value="C:extracellular space"/>
    <property type="evidence" value="ECO:0007669"/>
    <property type="project" value="TreeGrafter"/>
</dbReference>
<keyword evidence="8" id="KW-0472">Membrane</keyword>
<dbReference type="Pfam" id="PF00085">
    <property type="entry name" value="Thioredoxin"/>
    <property type="match status" value="2"/>
</dbReference>
<evidence type="ECO:0000256" key="3">
    <source>
        <dbReference type="ARBA" id="ARBA00022729"/>
    </source>
</evidence>
<keyword evidence="13" id="KW-1185">Reference proteome</keyword>
<evidence type="ECO:0000256" key="5">
    <source>
        <dbReference type="ARBA" id="ARBA00023002"/>
    </source>
</evidence>
<dbReference type="FunFam" id="1.20.120.310:FF:000011">
    <property type="entry name" value="Sulfhydryl oxidase"/>
    <property type="match status" value="2"/>
</dbReference>
<reference evidence="12" key="1">
    <citation type="submission" date="2023-08" db="EMBL/GenBank/DDBJ databases">
        <title>Reference Genome Resource for the Citrus Pathogen Phytophthora citrophthora.</title>
        <authorList>
            <person name="Moller H."/>
            <person name="Coetzee B."/>
            <person name="Rose L.J."/>
            <person name="Van Niekerk J.M."/>
        </authorList>
    </citation>
    <scope>NUCLEOTIDE SEQUENCE</scope>
    <source>
        <strain evidence="12">STE-U-9442</strain>
    </source>
</reference>
<dbReference type="PANTHER" id="PTHR22897:SF8">
    <property type="entry name" value="SULFHYDRYL OXIDASE"/>
    <property type="match status" value="1"/>
</dbReference>
<dbReference type="PROSITE" id="PS51352">
    <property type="entry name" value="THIOREDOXIN_2"/>
    <property type="match status" value="2"/>
</dbReference>
<feature type="signal peptide" evidence="9">
    <location>
        <begin position="1"/>
        <end position="24"/>
    </location>
</feature>
<accession>A0AAD9H0S6</accession>
<evidence type="ECO:0000256" key="6">
    <source>
        <dbReference type="ARBA" id="ARBA00023157"/>
    </source>
</evidence>
<dbReference type="GO" id="GO:0000139">
    <property type="term" value="C:Golgi membrane"/>
    <property type="evidence" value="ECO:0007669"/>
    <property type="project" value="TreeGrafter"/>
</dbReference>
<keyword evidence="8" id="KW-1133">Transmembrane helix</keyword>
<feature type="chain" id="PRO_5042148433" description="Sulfhydryl oxidase" evidence="9">
    <location>
        <begin position="25"/>
        <end position="973"/>
    </location>
</feature>
<dbReference type="PROSITE" id="PS51324">
    <property type="entry name" value="ERV_ALR"/>
    <property type="match status" value="2"/>
</dbReference>
<dbReference type="SUPFAM" id="SSF52833">
    <property type="entry name" value="Thioredoxin-like"/>
    <property type="match status" value="2"/>
</dbReference>
<name>A0AAD9H0S6_9STRA</name>
<feature type="domain" description="Thioredoxin" evidence="11">
    <location>
        <begin position="490"/>
        <end position="629"/>
    </location>
</feature>
<keyword evidence="4 8" id="KW-0274">FAD</keyword>
<organism evidence="12 13">
    <name type="scientific">Phytophthora citrophthora</name>
    <dbReference type="NCBI Taxonomy" id="4793"/>
    <lineage>
        <taxon>Eukaryota</taxon>
        <taxon>Sar</taxon>
        <taxon>Stramenopiles</taxon>
        <taxon>Oomycota</taxon>
        <taxon>Peronosporomycetes</taxon>
        <taxon>Peronosporales</taxon>
        <taxon>Peronosporaceae</taxon>
        <taxon>Phytophthora</taxon>
    </lineage>
</organism>
<proteinExistence type="predicted"/>
<dbReference type="EMBL" id="JASMQC010000001">
    <property type="protein sequence ID" value="KAK1947788.1"/>
    <property type="molecule type" value="Genomic_DNA"/>
</dbReference>
<evidence type="ECO:0000259" key="10">
    <source>
        <dbReference type="PROSITE" id="PS51324"/>
    </source>
</evidence>
<dbReference type="AlphaFoldDB" id="A0AAD9H0S6"/>
<evidence type="ECO:0000256" key="9">
    <source>
        <dbReference type="SAM" id="SignalP"/>
    </source>
</evidence>
<evidence type="ECO:0000256" key="2">
    <source>
        <dbReference type="ARBA" id="ARBA00022630"/>
    </source>
</evidence>
<keyword evidence="5 8" id="KW-0560">Oxidoreductase</keyword>
<comment type="catalytic activity">
    <reaction evidence="8">
        <text>2 R'C(R)SH + O2 = R'C(R)S-S(R)CR' + H2O2</text>
        <dbReference type="Rhea" id="RHEA:17357"/>
        <dbReference type="ChEBI" id="CHEBI:15379"/>
        <dbReference type="ChEBI" id="CHEBI:16240"/>
        <dbReference type="ChEBI" id="CHEBI:16520"/>
        <dbReference type="ChEBI" id="CHEBI:17412"/>
        <dbReference type="EC" id="1.8.3.2"/>
    </reaction>
</comment>
<comment type="cofactor">
    <cofactor evidence="1 8">
        <name>FAD</name>
        <dbReference type="ChEBI" id="CHEBI:57692"/>
    </cofactor>
</comment>
<keyword evidence="2 8" id="KW-0285">Flavoprotein</keyword>
<dbReference type="InterPro" id="IPR017937">
    <property type="entry name" value="Thioredoxin_CS"/>
</dbReference>
<evidence type="ECO:0000313" key="12">
    <source>
        <dbReference type="EMBL" id="KAK1947788.1"/>
    </source>
</evidence>